<dbReference type="InterPro" id="IPR002645">
    <property type="entry name" value="STAS_dom"/>
</dbReference>
<reference evidence="2 3" key="1">
    <citation type="submission" date="2017-05" db="EMBL/GenBank/DDBJ databases">
        <title>Genome sequence of Candidatus Fukatsuia symbiotica and Candidatus Hamiltonella defensa from Acyrthosiphon pisum strain 5D.</title>
        <authorList>
            <person name="Patel V.A."/>
            <person name="Chevignon G."/>
            <person name="Russell J.A."/>
            <person name="Oliver K.M."/>
        </authorList>
    </citation>
    <scope>NUCLEOTIDE SEQUENCE [LARGE SCALE GENOMIC DNA]</scope>
    <source>
        <strain evidence="2 3">5D</strain>
    </source>
</reference>
<evidence type="ECO:0000313" key="3">
    <source>
        <dbReference type="Proteomes" id="UP000261875"/>
    </source>
</evidence>
<evidence type="ECO:0000313" key="2">
    <source>
        <dbReference type="EMBL" id="AWK15053.1"/>
    </source>
</evidence>
<dbReference type="Gene3D" id="3.30.750.24">
    <property type="entry name" value="STAS domain"/>
    <property type="match status" value="1"/>
</dbReference>
<keyword evidence="3" id="KW-1185">Reference proteome</keyword>
<organism evidence="2 3">
    <name type="scientific">Candidatus Fukatsuia symbiotica</name>
    <dbReference type="NCBI Taxonomy" id="1878942"/>
    <lineage>
        <taxon>Bacteria</taxon>
        <taxon>Pseudomonadati</taxon>
        <taxon>Pseudomonadota</taxon>
        <taxon>Gammaproteobacteria</taxon>
        <taxon>Enterobacterales</taxon>
        <taxon>Yersiniaceae</taxon>
        <taxon>Candidatus Fukatsuia</taxon>
    </lineage>
</organism>
<accession>A0A2U8I7I6</accession>
<dbReference type="InterPro" id="IPR036513">
    <property type="entry name" value="STAS_dom_sf"/>
</dbReference>
<protein>
    <submittedName>
        <fullName evidence="2">Anti-sigma B factor antagonist</fullName>
    </submittedName>
</protein>
<dbReference type="Pfam" id="PF13466">
    <property type="entry name" value="STAS_2"/>
    <property type="match status" value="1"/>
</dbReference>
<dbReference type="OrthoDB" id="5687860at2"/>
<dbReference type="NCBIfam" id="NF033618">
    <property type="entry name" value="mlaB_1"/>
    <property type="match status" value="1"/>
</dbReference>
<dbReference type="Proteomes" id="UP000261875">
    <property type="component" value="Chromosome"/>
</dbReference>
<evidence type="ECO:0000259" key="1">
    <source>
        <dbReference type="PROSITE" id="PS50801"/>
    </source>
</evidence>
<proteinExistence type="predicted"/>
<dbReference type="RefSeq" id="WP_072550509.1">
    <property type="nucleotide sequence ID" value="NZ_CP021659.1"/>
</dbReference>
<feature type="domain" description="STAS" evidence="1">
    <location>
        <begin position="42"/>
        <end position="97"/>
    </location>
</feature>
<gene>
    <name evidence="2" type="ORF">CCS41_12155</name>
</gene>
<dbReference type="AlphaFoldDB" id="A0A2U8I7I6"/>
<dbReference type="CDD" id="cd07043">
    <property type="entry name" value="STAS_anti-anti-sigma_factors"/>
    <property type="match status" value="1"/>
</dbReference>
<dbReference type="InterPro" id="IPR052746">
    <property type="entry name" value="MlaB_ABC_Transporter"/>
</dbReference>
<dbReference type="InterPro" id="IPR049743">
    <property type="entry name" value="MlaB"/>
</dbReference>
<dbReference type="PANTHER" id="PTHR35849:SF1">
    <property type="entry name" value="INTERMEMBRANE PHOSPHOLIPID TRANSPORT SYSTEM BINDING PROTEIN MLAB"/>
    <property type="match status" value="1"/>
</dbReference>
<dbReference type="STRING" id="1878942.GCA_900128755_00140"/>
<sequence>MTAQLSWQLRQNILLLQGDLNRETLLPLWQQSGALLVGIHCINVAQLQRVDSSGLALLVHLQQRSHQHGTTLTISGISEQLATLVKLYNLQQIISIY</sequence>
<name>A0A2U8I7I6_9GAMM</name>
<dbReference type="KEGG" id="fsm:CCS41_12155"/>
<dbReference type="SUPFAM" id="SSF52091">
    <property type="entry name" value="SpoIIaa-like"/>
    <property type="match status" value="1"/>
</dbReference>
<dbReference type="EMBL" id="CP021659">
    <property type="protein sequence ID" value="AWK15053.1"/>
    <property type="molecule type" value="Genomic_DNA"/>
</dbReference>
<dbReference type="PROSITE" id="PS50801">
    <property type="entry name" value="STAS"/>
    <property type="match status" value="1"/>
</dbReference>
<dbReference type="InterPro" id="IPR058548">
    <property type="entry name" value="MlaB-like_STAS"/>
</dbReference>
<dbReference type="PANTHER" id="PTHR35849">
    <property type="entry name" value="BLR2341 PROTEIN"/>
    <property type="match status" value="1"/>
</dbReference>